<dbReference type="GO" id="GO:0032259">
    <property type="term" value="P:methylation"/>
    <property type="evidence" value="ECO:0007669"/>
    <property type="project" value="UniProtKB-KW"/>
</dbReference>
<dbReference type="RefSeq" id="WP_147391296.1">
    <property type="nucleotide sequence ID" value="NZ_AQHF01000034.1"/>
</dbReference>
<dbReference type="SUPFAM" id="SSF53335">
    <property type="entry name" value="S-adenosyl-L-methionine-dependent methyltransferases"/>
    <property type="match status" value="1"/>
</dbReference>
<keyword evidence="2" id="KW-0808">Transferase</keyword>
<evidence type="ECO:0000256" key="2">
    <source>
        <dbReference type="ARBA" id="ARBA00022679"/>
    </source>
</evidence>
<dbReference type="Gene3D" id="3.40.50.150">
    <property type="entry name" value="Vaccinia Virus protein VP39"/>
    <property type="match status" value="1"/>
</dbReference>
<protein>
    <recommendedName>
        <fullName evidence="3">Methyltransferase domain-containing protein</fullName>
    </recommendedName>
</protein>
<dbReference type="EMBL" id="AQHF01000034">
    <property type="protein sequence ID" value="MBE0349021.1"/>
    <property type="molecule type" value="Genomic_DNA"/>
</dbReference>
<feature type="domain" description="Methyltransferase" evidence="3">
    <location>
        <begin position="52"/>
        <end position="146"/>
    </location>
</feature>
<evidence type="ECO:0000313" key="5">
    <source>
        <dbReference type="Proteomes" id="UP000660708"/>
    </source>
</evidence>
<comment type="caution">
    <text evidence="4">The sequence shown here is derived from an EMBL/GenBank/DDBJ whole genome shotgun (WGS) entry which is preliminary data.</text>
</comment>
<gene>
    <name evidence="4" type="ORF">PPEP_b0909</name>
</gene>
<evidence type="ECO:0000256" key="1">
    <source>
        <dbReference type="ARBA" id="ARBA00022603"/>
    </source>
</evidence>
<evidence type="ECO:0000313" key="4">
    <source>
        <dbReference type="EMBL" id="MBE0349021.1"/>
    </source>
</evidence>
<dbReference type="PANTHER" id="PTHR43861">
    <property type="entry name" value="TRANS-ACONITATE 2-METHYLTRANSFERASE-RELATED"/>
    <property type="match status" value="1"/>
</dbReference>
<dbReference type="Proteomes" id="UP000660708">
    <property type="component" value="Unassembled WGS sequence"/>
</dbReference>
<sequence>MDYLSLNRKAWEERAIAHFDSTFYDVNSFLAGKSSLNTIECKLLGSVSEQSILHLQCHFGLDSLSLARLGAKVTGVDFSQEAIRRANTLAQQTKLDATFICQDIEKFGSTNTDKFNIVFASYGTICWLHDLSSWATTIANALKPGGQFCFVEFHPSIDLNMGYSYFAKQQPDVTTEATYTENQQSDTQTIATWPHSIGEVLTALMQVGLTITHFDEHPFSPYNCFDGLEAVPGHGFQLLHKGQQVPLLFSVMAKKHANE</sequence>
<dbReference type="Pfam" id="PF13649">
    <property type="entry name" value="Methyltransf_25"/>
    <property type="match status" value="1"/>
</dbReference>
<name>A0A8I0T5Z5_9GAMM</name>
<dbReference type="GO" id="GO:0008168">
    <property type="term" value="F:methyltransferase activity"/>
    <property type="evidence" value="ECO:0007669"/>
    <property type="project" value="UniProtKB-KW"/>
</dbReference>
<dbReference type="AlphaFoldDB" id="A0A8I0T5Z5"/>
<reference evidence="4 5" key="1">
    <citation type="submission" date="2015-06" db="EMBL/GenBank/DDBJ databases">
        <title>Genome sequence of Pseudoalteromonas peptidolytica.</title>
        <authorList>
            <person name="Xie B.-B."/>
            <person name="Rong J.-C."/>
            <person name="Qin Q.-L."/>
            <person name="Zhang Y.-Z."/>
        </authorList>
    </citation>
    <scope>NUCLEOTIDE SEQUENCE [LARGE SCALE GENOMIC DNA]</scope>
    <source>
        <strain evidence="4 5">F12-50-A1</strain>
    </source>
</reference>
<dbReference type="InterPro" id="IPR041698">
    <property type="entry name" value="Methyltransf_25"/>
</dbReference>
<accession>A0A8I0T5Z5</accession>
<keyword evidence="5" id="KW-1185">Reference proteome</keyword>
<dbReference type="InterPro" id="IPR029063">
    <property type="entry name" value="SAM-dependent_MTases_sf"/>
</dbReference>
<evidence type="ECO:0000259" key="3">
    <source>
        <dbReference type="Pfam" id="PF13649"/>
    </source>
</evidence>
<dbReference type="PANTHER" id="PTHR43861:SF1">
    <property type="entry name" value="TRANS-ACONITATE 2-METHYLTRANSFERASE"/>
    <property type="match status" value="1"/>
</dbReference>
<proteinExistence type="predicted"/>
<dbReference type="CDD" id="cd02440">
    <property type="entry name" value="AdoMet_MTases"/>
    <property type="match status" value="1"/>
</dbReference>
<organism evidence="4 5">
    <name type="scientific">Pseudoalteromonas peptidolytica F12-50-A1</name>
    <dbReference type="NCBI Taxonomy" id="1315280"/>
    <lineage>
        <taxon>Bacteria</taxon>
        <taxon>Pseudomonadati</taxon>
        <taxon>Pseudomonadota</taxon>
        <taxon>Gammaproteobacteria</taxon>
        <taxon>Alteromonadales</taxon>
        <taxon>Pseudoalteromonadaceae</taxon>
        <taxon>Pseudoalteromonas</taxon>
    </lineage>
</organism>
<keyword evidence="1" id="KW-0489">Methyltransferase</keyword>